<proteinExistence type="predicted"/>
<reference evidence="4" key="1">
    <citation type="journal article" date="2019" name="Int. J. Syst. Evol. Microbiol.">
        <title>The Global Catalogue of Microorganisms (GCM) 10K type strain sequencing project: providing services to taxonomists for standard genome sequencing and annotation.</title>
        <authorList>
            <consortium name="The Broad Institute Genomics Platform"/>
            <consortium name="The Broad Institute Genome Sequencing Center for Infectious Disease"/>
            <person name="Wu L."/>
            <person name="Ma J."/>
        </authorList>
    </citation>
    <scope>NUCLEOTIDE SEQUENCE [LARGE SCALE GENOMIC DNA]</scope>
    <source>
        <strain evidence="4">JCM 18055</strain>
    </source>
</reference>
<dbReference type="InterPro" id="IPR051912">
    <property type="entry name" value="Alkylbase_DNA_Glycosylase/TA"/>
</dbReference>
<keyword evidence="2" id="KW-0234">DNA repair</keyword>
<dbReference type="Proteomes" id="UP001500325">
    <property type="component" value="Unassembled WGS sequence"/>
</dbReference>
<dbReference type="RefSeq" id="WP_345379409.1">
    <property type="nucleotide sequence ID" value="NZ_BAABIC010000004.1"/>
</dbReference>
<evidence type="ECO:0000256" key="1">
    <source>
        <dbReference type="ARBA" id="ARBA00022763"/>
    </source>
</evidence>
<evidence type="ECO:0000313" key="3">
    <source>
        <dbReference type="EMBL" id="GAA4682681.1"/>
    </source>
</evidence>
<evidence type="ECO:0000256" key="2">
    <source>
        <dbReference type="ARBA" id="ARBA00023204"/>
    </source>
</evidence>
<dbReference type="PANTHER" id="PTHR43003">
    <property type="entry name" value="DNA-3-METHYLADENINE GLYCOSYLASE"/>
    <property type="match status" value="1"/>
</dbReference>
<accession>A0ABP8W6W9</accession>
<protein>
    <submittedName>
        <fullName evidence="3">DNA-3-methyladenine glycosylase</fullName>
    </submittedName>
</protein>
<dbReference type="InterPro" id="IPR011257">
    <property type="entry name" value="DNA_glycosylase"/>
</dbReference>
<comment type="caution">
    <text evidence="3">The sequence shown here is derived from an EMBL/GenBank/DDBJ whole genome shotgun (WGS) entry which is preliminary data.</text>
</comment>
<organism evidence="3 4">
    <name type="scientific">Pseudonocardia yuanmonensis</name>
    <dbReference type="NCBI Taxonomy" id="1095914"/>
    <lineage>
        <taxon>Bacteria</taxon>
        <taxon>Bacillati</taxon>
        <taxon>Actinomycetota</taxon>
        <taxon>Actinomycetes</taxon>
        <taxon>Pseudonocardiales</taxon>
        <taxon>Pseudonocardiaceae</taxon>
        <taxon>Pseudonocardia</taxon>
    </lineage>
</organism>
<evidence type="ECO:0000313" key="4">
    <source>
        <dbReference type="Proteomes" id="UP001500325"/>
    </source>
</evidence>
<sequence>MTTPAVPQQTFTIRPRGPFSLAEAGAFGHGAEPAGDWPGGGAFADGVLRLALCRDDLRGQVGVAVRQDGAGVHGTVSGLDPGEAVEPVRDQVARMLSLDGDGAAFAEVGERDPLVGRIQAAAPGLRPVLFASPYEAALWCVITQRWGRRQALAARERLSREFGRVVEVAGVALAAVPTPEQLLAAERLPGLPELKQERLRAVARAAVDGLLDPVATREGDPAEVRARLRTVNGIGEFAAGLVHLRASGVQDALVDGEPRLAALVGAGYGLGAPATAEDLARIAEPWRPFRTWTAVLIRAAGRRLPELAVVPEPVPAARVPRARPSRSEPLALIG</sequence>
<dbReference type="SUPFAM" id="SSF48150">
    <property type="entry name" value="DNA-glycosylase"/>
    <property type="match status" value="1"/>
</dbReference>
<dbReference type="EMBL" id="BAABIC010000004">
    <property type="protein sequence ID" value="GAA4682681.1"/>
    <property type="molecule type" value="Genomic_DNA"/>
</dbReference>
<name>A0ABP8W6W9_9PSEU</name>
<dbReference type="PANTHER" id="PTHR43003:SF5">
    <property type="entry name" value="DNA-3-METHYLADENINE GLYCOSYLASE"/>
    <property type="match status" value="1"/>
</dbReference>
<gene>
    <name evidence="3" type="ORF">GCM10023215_15970</name>
</gene>
<keyword evidence="1" id="KW-0227">DNA damage</keyword>
<dbReference type="Gene3D" id="1.10.340.30">
    <property type="entry name" value="Hypothetical protein, domain 2"/>
    <property type="match status" value="1"/>
</dbReference>
<keyword evidence="4" id="KW-1185">Reference proteome</keyword>